<proteinExistence type="predicted"/>
<gene>
    <name evidence="2" type="ORF">A7U60_g7619</name>
</gene>
<feature type="transmembrane region" description="Helical" evidence="1">
    <location>
        <begin position="217"/>
        <end position="237"/>
    </location>
</feature>
<feature type="transmembrane region" description="Helical" evidence="1">
    <location>
        <begin position="128"/>
        <end position="150"/>
    </location>
</feature>
<dbReference type="Proteomes" id="UP000757232">
    <property type="component" value="Unassembled WGS sequence"/>
</dbReference>
<dbReference type="OrthoDB" id="3046318at2759"/>
<feature type="transmembrane region" description="Helical" evidence="1">
    <location>
        <begin position="327"/>
        <end position="350"/>
    </location>
</feature>
<feature type="transmembrane region" description="Helical" evidence="1">
    <location>
        <begin position="409"/>
        <end position="429"/>
    </location>
</feature>
<protein>
    <submittedName>
        <fullName evidence="2">Uncharacterized protein</fullName>
    </submittedName>
</protein>
<feature type="transmembrane region" description="Helical" evidence="1">
    <location>
        <begin position="371"/>
        <end position="394"/>
    </location>
</feature>
<evidence type="ECO:0000313" key="2">
    <source>
        <dbReference type="EMBL" id="OCB85314.1"/>
    </source>
</evidence>
<sequence>MQESSSGLGIGPELQDRLLVCGKRTVAERRRRNVSSVNWASDAASPFDAEYLYPDWSIAVLSVTDCLAEAENAVGPSDFFGTVSTSDMNAPHGCLKYHTTMSSDSGTGGLPKDEADHFQQVQRVDERIYLGIQIAGGHILLPILVLTILFSKRITRHPVFVIFCLSWIFSSILYSLLSSHLESLSVYRGRSTNDLLSLNPSYDTCLIQASLLNGVQALTACTNLALVVHLWAVLRYCNCNHSSETKGMGLLSRSRKETIHYCLLLGGPFLAFVVFTVVTMVIGSQPAESADGSGTIPDSNLSIPSVFYCIILQNADFSHSLTPGLNILRSVLMFTCLVSLITVGYSVAHIARLVYKRREYLREKTFNWPALFLRVVLFSIYRIVALSLNVAIIVHPDELLLVGISKNNIFNGVIDFFQAAIPLVAFLAFASEKDILNVWCFWRKDKTQTEKSPVSREIA</sequence>
<keyword evidence="1" id="KW-0812">Transmembrane</keyword>
<dbReference type="AlphaFoldDB" id="A0A9Q5HSU7"/>
<keyword evidence="3" id="KW-1185">Reference proteome</keyword>
<feature type="transmembrane region" description="Helical" evidence="1">
    <location>
        <begin position="258"/>
        <end position="282"/>
    </location>
</feature>
<name>A0A9Q5HSU7_SANBA</name>
<comment type="caution">
    <text evidence="2">The sequence shown here is derived from an EMBL/GenBank/DDBJ whole genome shotgun (WGS) entry which is preliminary data.</text>
</comment>
<reference evidence="2" key="1">
    <citation type="submission" date="2016-06" db="EMBL/GenBank/DDBJ databases">
        <title>Draft Genome sequence of the fungus Inonotus baumii.</title>
        <authorList>
            <person name="Zhu H."/>
            <person name="Lin W."/>
        </authorList>
    </citation>
    <scope>NUCLEOTIDE SEQUENCE</scope>
    <source>
        <strain evidence="2">821</strain>
    </source>
</reference>
<evidence type="ECO:0000256" key="1">
    <source>
        <dbReference type="SAM" id="Phobius"/>
    </source>
</evidence>
<dbReference type="EMBL" id="LNZH02000210">
    <property type="protein sequence ID" value="OCB85314.1"/>
    <property type="molecule type" value="Genomic_DNA"/>
</dbReference>
<keyword evidence="1" id="KW-1133">Transmembrane helix</keyword>
<keyword evidence="1" id="KW-0472">Membrane</keyword>
<feature type="transmembrane region" description="Helical" evidence="1">
    <location>
        <begin position="159"/>
        <end position="177"/>
    </location>
</feature>
<evidence type="ECO:0000313" key="3">
    <source>
        <dbReference type="Proteomes" id="UP000757232"/>
    </source>
</evidence>
<organism evidence="2 3">
    <name type="scientific">Sanghuangporus baumii</name>
    <name type="common">Phellinus baumii</name>
    <dbReference type="NCBI Taxonomy" id="108892"/>
    <lineage>
        <taxon>Eukaryota</taxon>
        <taxon>Fungi</taxon>
        <taxon>Dikarya</taxon>
        <taxon>Basidiomycota</taxon>
        <taxon>Agaricomycotina</taxon>
        <taxon>Agaricomycetes</taxon>
        <taxon>Hymenochaetales</taxon>
        <taxon>Hymenochaetaceae</taxon>
        <taxon>Sanghuangporus</taxon>
    </lineage>
</organism>
<accession>A0A9Q5HSU7</accession>